<dbReference type="AlphaFoldDB" id="B1YUC0"/>
<sequence length="57" mass="6419">MKKVGHAVRGTANGRKAQWYRNFAEHLRNVLLNVRIANNGSHRTGRARSVCFVSLSI</sequence>
<accession>B1YUC0</accession>
<dbReference type="Proteomes" id="UP000001680">
    <property type="component" value="Chromosome 1"/>
</dbReference>
<reference evidence="2" key="1">
    <citation type="submission" date="2008-04" db="EMBL/GenBank/DDBJ databases">
        <title>Complete sequence of chromosome 1 of Burkholderia ambifaria MC40-6.</title>
        <authorList>
            <person name="Copeland A."/>
            <person name="Lucas S."/>
            <person name="Lapidus A."/>
            <person name="Glavina del Rio T."/>
            <person name="Dalin E."/>
            <person name="Tice H."/>
            <person name="Pitluck S."/>
            <person name="Chain P."/>
            <person name="Malfatti S."/>
            <person name="Shin M."/>
            <person name="Vergez L."/>
            <person name="Lang D."/>
            <person name="Schmutz J."/>
            <person name="Larimer F."/>
            <person name="Land M."/>
            <person name="Hauser L."/>
            <person name="Kyrpides N."/>
            <person name="Lykidis A."/>
            <person name="Ramette A."/>
            <person name="Konstantinidis K."/>
            <person name="Tiedje J."/>
            <person name="Richardson P."/>
        </authorList>
    </citation>
    <scope>NUCLEOTIDE SEQUENCE [LARGE SCALE GENOMIC DNA]</scope>
    <source>
        <strain evidence="2">MC40-6</strain>
    </source>
</reference>
<dbReference type="HOGENOM" id="CLU_2987699_0_0_4"/>
<evidence type="ECO:0000313" key="2">
    <source>
        <dbReference type="Proteomes" id="UP000001680"/>
    </source>
</evidence>
<dbReference type="KEGG" id="bac:BamMC406_2281"/>
<dbReference type="EMBL" id="CP001025">
    <property type="protein sequence ID" value="ACB64760.1"/>
    <property type="molecule type" value="Genomic_DNA"/>
</dbReference>
<proteinExistence type="predicted"/>
<organism evidence="1 2">
    <name type="scientific">Burkholderia ambifaria (strain MC40-6)</name>
    <dbReference type="NCBI Taxonomy" id="398577"/>
    <lineage>
        <taxon>Bacteria</taxon>
        <taxon>Pseudomonadati</taxon>
        <taxon>Pseudomonadota</taxon>
        <taxon>Betaproteobacteria</taxon>
        <taxon>Burkholderiales</taxon>
        <taxon>Burkholderiaceae</taxon>
        <taxon>Burkholderia</taxon>
        <taxon>Burkholderia cepacia complex</taxon>
    </lineage>
</organism>
<protein>
    <submittedName>
        <fullName evidence="1">Uncharacterized protein</fullName>
    </submittedName>
</protein>
<gene>
    <name evidence="1" type="ordered locus">BamMC406_2281</name>
</gene>
<evidence type="ECO:0000313" key="1">
    <source>
        <dbReference type="EMBL" id="ACB64760.1"/>
    </source>
</evidence>
<name>B1YUC0_BURA4</name>